<proteinExistence type="predicted"/>
<evidence type="ECO:0000313" key="2">
    <source>
        <dbReference type="Proteomes" id="UP000254571"/>
    </source>
</evidence>
<gene>
    <name evidence="1" type="ORF">NCTC9149_04528</name>
</gene>
<dbReference type="Proteomes" id="UP000254571">
    <property type="component" value="Unassembled WGS sequence"/>
</dbReference>
<protein>
    <submittedName>
        <fullName evidence="1">Spermidine/putrescine ABC transporter</fullName>
    </submittedName>
</protein>
<evidence type="ECO:0000313" key="1">
    <source>
        <dbReference type="EMBL" id="STW08083.1"/>
    </source>
</evidence>
<dbReference type="EMBL" id="UGMX01000002">
    <property type="protein sequence ID" value="STW08083.1"/>
    <property type="molecule type" value="Genomic_DNA"/>
</dbReference>
<accession>A0A7H4P6L8</accession>
<organism evidence="1 2">
    <name type="scientific">Klebsiella grimontii</name>
    <dbReference type="NCBI Taxonomy" id="2058152"/>
    <lineage>
        <taxon>Bacteria</taxon>
        <taxon>Pseudomonadati</taxon>
        <taxon>Pseudomonadota</taxon>
        <taxon>Gammaproteobacteria</taxon>
        <taxon>Enterobacterales</taxon>
        <taxon>Enterobacteriaceae</taxon>
        <taxon>Klebsiella/Raoultella group</taxon>
        <taxon>Klebsiella</taxon>
    </lineage>
</organism>
<reference evidence="1 2" key="1">
    <citation type="submission" date="2018-06" db="EMBL/GenBank/DDBJ databases">
        <authorList>
            <consortium name="Pathogen Informatics"/>
            <person name="Doyle S."/>
        </authorList>
    </citation>
    <scope>NUCLEOTIDE SEQUENCE [LARGE SCALE GENOMIC DNA]</scope>
    <source>
        <strain evidence="1 2">NCTC9149</strain>
    </source>
</reference>
<dbReference type="AlphaFoldDB" id="A0A7H4P6L8"/>
<name>A0A7H4P6L8_9ENTR</name>
<sequence>MRKTENGFTGNEPHSAMARLSLDDMIDQLLHSNALSLKLTANPLLADRVWYLTENTCIKAFTANDPQAKKRAHGALFKLYQAWLAEPLSAAAKKPVPSLALRDQKLHRDRMASGGKKTVRFPGTCA</sequence>
<comment type="caution">
    <text evidence="1">The sequence shown here is derived from an EMBL/GenBank/DDBJ whole genome shotgun (WGS) entry which is preliminary data.</text>
</comment>